<dbReference type="EMBL" id="ODYU01004819">
    <property type="protein sequence ID" value="SOQ45100.1"/>
    <property type="molecule type" value="Genomic_DNA"/>
</dbReference>
<evidence type="ECO:0000256" key="1">
    <source>
        <dbReference type="SAM" id="MobiDB-lite"/>
    </source>
</evidence>
<evidence type="ECO:0000313" key="2">
    <source>
        <dbReference type="EMBL" id="SOQ45100.1"/>
    </source>
</evidence>
<reference evidence="2" key="1">
    <citation type="submission" date="2016-07" db="EMBL/GenBank/DDBJ databases">
        <authorList>
            <person name="Bretaudeau A."/>
        </authorList>
    </citation>
    <scope>NUCLEOTIDE SEQUENCE</scope>
    <source>
        <strain evidence="2">Rice</strain>
        <tissue evidence="2">Whole body</tissue>
    </source>
</reference>
<feature type="compositionally biased region" description="Pro residues" evidence="1">
    <location>
        <begin position="76"/>
        <end position="85"/>
    </location>
</feature>
<accession>A0A2H1VW93</accession>
<name>A0A2H1VW93_SPOFR</name>
<protein>
    <submittedName>
        <fullName evidence="2">SFRICE_001203</fullName>
    </submittedName>
</protein>
<feature type="compositionally biased region" description="Low complexity" evidence="1">
    <location>
        <begin position="54"/>
        <end position="70"/>
    </location>
</feature>
<sequence length="145" mass="15762">MTPRPETTICGSYKELLRAGFKPATHCTAASCPANGAVKSIRPIGQRWSSNTKPAPRTPAAAPLYRPPAASHNASPCPPRRPPYKYPTRACARYTGGRTRSATTGTSNTRRMRTDPRPPTTKPHKPCKLYKPRKRPATTRGPTAA</sequence>
<gene>
    <name evidence="2" type="ORF">SFRICE_001203</name>
</gene>
<feature type="compositionally biased region" description="Basic residues" evidence="1">
    <location>
        <begin position="122"/>
        <end position="137"/>
    </location>
</feature>
<proteinExistence type="predicted"/>
<organism evidence="2">
    <name type="scientific">Spodoptera frugiperda</name>
    <name type="common">Fall armyworm</name>
    <dbReference type="NCBI Taxonomy" id="7108"/>
    <lineage>
        <taxon>Eukaryota</taxon>
        <taxon>Metazoa</taxon>
        <taxon>Ecdysozoa</taxon>
        <taxon>Arthropoda</taxon>
        <taxon>Hexapoda</taxon>
        <taxon>Insecta</taxon>
        <taxon>Pterygota</taxon>
        <taxon>Neoptera</taxon>
        <taxon>Endopterygota</taxon>
        <taxon>Lepidoptera</taxon>
        <taxon>Glossata</taxon>
        <taxon>Ditrysia</taxon>
        <taxon>Noctuoidea</taxon>
        <taxon>Noctuidae</taxon>
        <taxon>Amphipyrinae</taxon>
        <taxon>Spodoptera</taxon>
    </lineage>
</organism>
<feature type="region of interest" description="Disordered" evidence="1">
    <location>
        <begin position="35"/>
        <end position="145"/>
    </location>
</feature>
<dbReference type="AlphaFoldDB" id="A0A2H1VW93"/>
<feature type="compositionally biased region" description="Low complexity" evidence="1">
    <location>
        <begin position="92"/>
        <end position="109"/>
    </location>
</feature>